<protein>
    <submittedName>
        <fullName evidence="12">Cation:proton antiporter</fullName>
    </submittedName>
</protein>
<feature type="transmembrane region" description="Helical" evidence="10">
    <location>
        <begin position="336"/>
        <end position="358"/>
    </location>
</feature>
<dbReference type="Proteomes" id="UP000660885">
    <property type="component" value="Unassembled WGS sequence"/>
</dbReference>
<evidence type="ECO:0000313" key="12">
    <source>
        <dbReference type="EMBL" id="MBL6076610.1"/>
    </source>
</evidence>
<evidence type="ECO:0000256" key="9">
    <source>
        <dbReference type="ARBA" id="ARBA00023201"/>
    </source>
</evidence>
<keyword evidence="3" id="KW-1003">Cell membrane</keyword>
<dbReference type="Gene3D" id="6.10.140.1330">
    <property type="match status" value="1"/>
</dbReference>
<keyword evidence="13" id="KW-1185">Reference proteome</keyword>
<feature type="transmembrane region" description="Helical" evidence="10">
    <location>
        <begin position="179"/>
        <end position="201"/>
    </location>
</feature>
<evidence type="ECO:0000256" key="1">
    <source>
        <dbReference type="ARBA" id="ARBA00004651"/>
    </source>
</evidence>
<sequence>MLIFETVILLLLAGALLATLAKRLRAPYPALLALAGTGGALVPGLPQVTLDPELALALFVAPTLLDAAYDASPRDLKANWRPVGGLVLVCVLCTAFAVAWVARLIEPGLPWAAAIALGAIVAPPDASAAAAVLRQLRPPHRVLVILEGESLLNDATALLLFRVAVGAAMGGAVSGWQVVPLLLLTCGGGALFGIAAAWVWIRLSTNREDLAVAVLVQFLGTFAVWLLAERLGLSAIITMVAYAMTIARLVPSRIGGKERIASYAVWEVAVFVLNLLAFILIGLQLRGILDRLGGWQWRDVGFAAAACAVVILMRFAWVMGYVVVARLGRRTERSPTIAGGIVISWCGMRGIVTLAAALALPEDFPYRDLILLTAFTVTLVTLVLQGMSLGWLLKRLGLPDDGGVEREVALARQATARAALEVLHAAPPGRAAEVLQREYLARLSPAEGGGEDLAGLQRQAVAAQRRVLAALRSYGTIGDDAFHVIEEEIDLLDLTADPRIRDLKARPEG</sequence>
<feature type="transmembrane region" description="Helical" evidence="10">
    <location>
        <begin position="370"/>
        <end position="393"/>
    </location>
</feature>
<dbReference type="EMBL" id="JAETWB010000001">
    <property type="protein sequence ID" value="MBL6076610.1"/>
    <property type="molecule type" value="Genomic_DNA"/>
</dbReference>
<keyword evidence="2" id="KW-0813">Transport</keyword>
<gene>
    <name evidence="12" type="ORF">JMJ56_01250</name>
</gene>
<comment type="subcellular location">
    <subcellularLocation>
        <location evidence="1">Cell membrane</location>
        <topology evidence="1">Multi-pass membrane protein</topology>
    </subcellularLocation>
</comment>
<evidence type="ECO:0000259" key="11">
    <source>
        <dbReference type="Pfam" id="PF00999"/>
    </source>
</evidence>
<keyword evidence="5 10" id="KW-1133">Transmembrane helix</keyword>
<evidence type="ECO:0000256" key="2">
    <source>
        <dbReference type="ARBA" id="ARBA00022448"/>
    </source>
</evidence>
<evidence type="ECO:0000256" key="7">
    <source>
        <dbReference type="ARBA" id="ARBA00023065"/>
    </source>
</evidence>
<evidence type="ECO:0000256" key="4">
    <source>
        <dbReference type="ARBA" id="ARBA00022692"/>
    </source>
</evidence>
<evidence type="ECO:0000256" key="8">
    <source>
        <dbReference type="ARBA" id="ARBA00023136"/>
    </source>
</evidence>
<feature type="transmembrane region" description="Helical" evidence="10">
    <location>
        <begin position="263"/>
        <end position="283"/>
    </location>
</feature>
<feature type="transmembrane region" description="Helical" evidence="10">
    <location>
        <begin position="83"/>
        <end position="105"/>
    </location>
</feature>
<feature type="transmembrane region" description="Helical" evidence="10">
    <location>
        <begin position="210"/>
        <end position="227"/>
    </location>
</feature>
<evidence type="ECO:0000256" key="10">
    <source>
        <dbReference type="SAM" id="Phobius"/>
    </source>
</evidence>
<feature type="domain" description="Cation/H+ exchanger transmembrane" evidence="11">
    <location>
        <begin position="14"/>
        <end position="394"/>
    </location>
</feature>
<comment type="caution">
    <text evidence="12">The sequence shown here is derived from an EMBL/GenBank/DDBJ whole genome shotgun (WGS) entry which is preliminary data.</text>
</comment>
<feature type="transmembrane region" description="Helical" evidence="10">
    <location>
        <begin position="233"/>
        <end position="251"/>
    </location>
</feature>
<keyword evidence="9" id="KW-0739">Sodium transport</keyword>
<feature type="transmembrane region" description="Helical" evidence="10">
    <location>
        <begin position="111"/>
        <end position="133"/>
    </location>
</feature>
<keyword evidence="6" id="KW-0915">Sodium</keyword>
<dbReference type="InterPro" id="IPR006153">
    <property type="entry name" value="Cation/H_exchanger_TM"/>
</dbReference>
<evidence type="ECO:0000256" key="5">
    <source>
        <dbReference type="ARBA" id="ARBA00022989"/>
    </source>
</evidence>
<proteinExistence type="predicted"/>
<keyword evidence="8 10" id="KW-0472">Membrane</keyword>
<name>A0ABS1TVY5_9PROT</name>
<keyword evidence="4 10" id="KW-0812">Transmembrane</keyword>
<organism evidence="12 13">
    <name type="scientific">Belnapia arida</name>
    <dbReference type="NCBI Taxonomy" id="2804533"/>
    <lineage>
        <taxon>Bacteria</taxon>
        <taxon>Pseudomonadati</taxon>
        <taxon>Pseudomonadota</taxon>
        <taxon>Alphaproteobacteria</taxon>
        <taxon>Acetobacterales</taxon>
        <taxon>Roseomonadaceae</taxon>
        <taxon>Belnapia</taxon>
    </lineage>
</organism>
<accession>A0ABS1TVY5</accession>
<dbReference type="PANTHER" id="PTHR10110">
    <property type="entry name" value="SODIUM/HYDROGEN EXCHANGER"/>
    <property type="match status" value="1"/>
</dbReference>
<evidence type="ECO:0000256" key="6">
    <source>
        <dbReference type="ARBA" id="ARBA00023053"/>
    </source>
</evidence>
<dbReference type="RefSeq" id="WP_202829790.1">
    <property type="nucleotide sequence ID" value="NZ_JAETWB010000001.1"/>
</dbReference>
<feature type="transmembrane region" description="Helical" evidence="10">
    <location>
        <begin position="303"/>
        <end position="324"/>
    </location>
</feature>
<dbReference type="PANTHER" id="PTHR10110:SF86">
    <property type="entry name" value="SODIUM_HYDROGEN EXCHANGER 7"/>
    <property type="match status" value="1"/>
</dbReference>
<reference evidence="12 13" key="1">
    <citation type="submission" date="2021-01" db="EMBL/GenBank/DDBJ databases">
        <title>Belnapia mucosa sp. nov. and Belnapia arida sp. nov., isolated from the Tabernas Desert (Almeria, Spain).</title>
        <authorList>
            <person name="Molina-Menor E."/>
            <person name="Vidal-Verdu A."/>
            <person name="Calonge A."/>
            <person name="Satari L."/>
            <person name="Pereto J."/>
            <person name="Porcar M."/>
        </authorList>
    </citation>
    <scope>NUCLEOTIDE SEQUENCE [LARGE SCALE GENOMIC DNA]</scope>
    <source>
        <strain evidence="12 13">T18</strain>
    </source>
</reference>
<evidence type="ECO:0000256" key="3">
    <source>
        <dbReference type="ARBA" id="ARBA00022475"/>
    </source>
</evidence>
<keyword evidence="7" id="KW-0406">Ion transport</keyword>
<dbReference type="InterPro" id="IPR018422">
    <property type="entry name" value="Cation/H_exchanger_CPA1"/>
</dbReference>
<evidence type="ECO:0000313" key="13">
    <source>
        <dbReference type="Proteomes" id="UP000660885"/>
    </source>
</evidence>
<dbReference type="Pfam" id="PF00999">
    <property type="entry name" value="Na_H_Exchanger"/>
    <property type="match status" value="1"/>
</dbReference>